<sequence>MLRVFEDRAPWTNFNNLPEIHHRHTMTNPLYHSHIVGDKQIRNAEITLEIEQQVDNLPANRNIQRRNGFVGNDHFWIQCQRASNADALALTAGKLMRVTPGMFR</sequence>
<evidence type="ECO:0000313" key="1">
    <source>
        <dbReference type="EMBL" id="STI18882.1"/>
    </source>
</evidence>
<name>A0A376RMR9_ECOLX</name>
<reference evidence="1 2" key="1">
    <citation type="submission" date="2018-06" db="EMBL/GenBank/DDBJ databases">
        <authorList>
            <consortium name="Pathogen Informatics"/>
            <person name="Doyle S."/>
        </authorList>
    </citation>
    <scope>NUCLEOTIDE SEQUENCE [LARGE SCALE GENOMIC DNA]</scope>
    <source>
        <strain evidence="1 2">NCTC10865</strain>
    </source>
</reference>
<protein>
    <submittedName>
        <fullName evidence="1">Uncharacterized protein</fullName>
    </submittedName>
</protein>
<dbReference type="EMBL" id="UGCD01000002">
    <property type="protein sequence ID" value="STI18882.1"/>
    <property type="molecule type" value="Genomic_DNA"/>
</dbReference>
<proteinExistence type="predicted"/>
<gene>
    <name evidence="1" type="ORF">NCTC10865_04228</name>
</gene>
<organism evidence="1 2">
    <name type="scientific">Escherichia coli</name>
    <dbReference type="NCBI Taxonomy" id="562"/>
    <lineage>
        <taxon>Bacteria</taxon>
        <taxon>Pseudomonadati</taxon>
        <taxon>Pseudomonadota</taxon>
        <taxon>Gammaproteobacteria</taxon>
        <taxon>Enterobacterales</taxon>
        <taxon>Enterobacteriaceae</taxon>
        <taxon>Escherichia</taxon>
    </lineage>
</organism>
<dbReference type="Proteomes" id="UP000254159">
    <property type="component" value="Unassembled WGS sequence"/>
</dbReference>
<dbReference type="AlphaFoldDB" id="A0A376RMR9"/>
<evidence type="ECO:0000313" key="2">
    <source>
        <dbReference type="Proteomes" id="UP000254159"/>
    </source>
</evidence>
<dbReference type="AntiFam" id="ANF00095">
    <property type="entry name" value="Shadow ORF (opposite ABC transporters)"/>
</dbReference>
<accession>A0A376RMR9</accession>